<dbReference type="NCBIfam" id="NF000669">
    <property type="entry name" value="PRK00033.1-2"/>
    <property type="match status" value="1"/>
</dbReference>
<dbReference type="STRING" id="1082931.KKY_1619"/>
<dbReference type="Pfam" id="PF02617">
    <property type="entry name" value="ClpS"/>
    <property type="match status" value="1"/>
</dbReference>
<dbReference type="Gene3D" id="3.30.1390.10">
    <property type="match status" value="1"/>
</dbReference>
<dbReference type="HAMAP" id="MF_00302">
    <property type="entry name" value="ClpS"/>
    <property type="match status" value="1"/>
</dbReference>
<dbReference type="eggNOG" id="COG2127">
    <property type="taxonomic scope" value="Bacteria"/>
</dbReference>
<dbReference type="InterPro" id="IPR022935">
    <property type="entry name" value="ClpS"/>
</dbReference>
<dbReference type="HOGENOM" id="CLU_134358_0_0_5"/>
<evidence type="ECO:0000313" key="5">
    <source>
        <dbReference type="Proteomes" id="UP000008850"/>
    </source>
</evidence>
<feature type="region of interest" description="Disordered" evidence="2">
    <location>
        <begin position="30"/>
        <end position="55"/>
    </location>
</feature>
<feature type="compositionally biased region" description="Basic and acidic residues" evidence="2">
    <location>
        <begin position="33"/>
        <end position="42"/>
    </location>
</feature>
<proteinExistence type="inferred from homology"/>
<dbReference type="GO" id="GO:0030163">
    <property type="term" value="P:protein catabolic process"/>
    <property type="evidence" value="ECO:0007669"/>
    <property type="project" value="InterPro"/>
</dbReference>
<dbReference type="Proteomes" id="UP000008850">
    <property type="component" value="Chromosome"/>
</dbReference>
<dbReference type="EMBL" id="CP003075">
    <property type="protein sequence ID" value="AEQ51636.1"/>
    <property type="molecule type" value="Genomic_DNA"/>
</dbReference>
<dbReference type="GO" id="GO:0006508">
    <property type="term" value="P:proteolysis"/>
    <property type="evidence" value="ECO:0007669"/>
    <property type="project" value="UniProtKB-UniRule"/>
</dbReference>
<dbReference type="SUPFAM" id="SSF54736">
    <property type="entry name" value="ClpS-like"/>
    <property type="match status" value="1"/>
</dbReference>
<name>G4RBY8_PELHB</name>
<evidence type="ECO:0000256" key="2">
    <source>
        <dbReference type="SAM" id="MobiDB-lite"/>
    </source>
</evidence>
<dbReference type="InterPro" id="IPR014719">
    <property type="entry name" value="Ribosomal_bL12_C/ClpS-like"/>
</dbReference>
<protein>
    <recommendedName>
        <fullName evidence="1">ATP-dependent Clp protease adapter protein ClpS</fullName>
    </recommendedName>
</protein>
<dbReference type="PANTHER" id="PTHR33473:SF19">
    <property type="entry name" value="ATP-DEPENDENT CLP PROTEASE ADAPTER PROTEIN CLPS"/>
    <property type="match status" value="1"/>
</dbReference>
<evidence type="ECO:0000313" key="4">
    <source>
        <dbReference type="EMBL" id="AEQ51636.1"/>
    </source>
</evidence>
<reference evidence="4 5" key="1">
    <citation type="journal article" date="2012" name="J. Bacteriol.">
        <title>Complete genome sequence of Pelagibacterium halotolerans B2T.</title>
        <authorList>
            <person name="Huo Y.Y."/>
            <person name="Cheng H."/>
            <person name="Han X.F."/>
            <person name="Jiang X.W."/>
            <person name="Sun C."/>
            <person name="Zhang X.Q."/>
            <person name="Zhu X.F."/>
            <person name="Liu Y.F."/>
            <person name="Li P.F."/>
            <person name="Ni P.X."/>
            <person name="Wu M."/>
        </authorList>
    </citation>
    <scope>NUCLEOTIDE SEQUENCE [LARGE SCALE GENOMIC DNA]</scope>
    <source>
        <strain evidence="5">DSM 22347 / JCM 15775 / CGMCC 1.7692 / B2</strain>
    </source>
</reference>
<keyword evidence="5" id="KW-1185">Reference proteome</keyword>
<dbReference type="FunFam" id="3.30.1390.10:FF:000002">
    <property type="entry name" value="ATP-dependent Clp protease adapter protein ClpS"/>
    <property type="match status" value="1"/>
</dbReference>
<sequence length="141" mass="15644">MPKSAFPTGPELPHSGGLLAQRDVLGAIWAGPGKDDRDRDQGSDGQTGVATKTRTKTKKPSLYRVLLLNDDYTPMEFVILILEEVFNKSREDATRIMLSVHNQGVGECGVYPYEVAETKVTNVMDAARRNQHPLQCVMEKQ</sequence>
<dbReference type="InterPro" id="IPR003769">
    <property type="entry name" value="ClpS_core"/>
</dbReference>
<organism evidence="4 5">
    <name type="scientific">Pelagibacterium halotolerans (strain DSM 22347 / JCM 15775 / CGMCC 1.7692 / B2)</name>
    <dbReference type="NCBI Taxonomy" id="1082931"/>
    <lineage>
        <taxon>Bacteria</taxon>
        <taxon>Pseudomonadati</taxon>
        <taxon>Pseudomonadota</taxon>
        <taxon>Alphaproteobacteria</taxon>
        <taxon>Hyphomicrobiales</taxon>
        <taxon>Devosiaceae</taxon>
        <taxon>Pelagibacterium</taxon>
    </lineage>
</organism>
<dbReference type="GO" id="GO:0008233">
    <property type="term" value="F:peptidase activity"/>
    <property type="evidence" value="ECO:0007669"/>
    <property type="project" value="UniProtKB-KW"/>
</dbReference>
<keyword evidence="4" id="KW-0645">Protease</keyword>
<dbReference type="AlphaFoldDB" id="G4RBY8"/>
<gene>
    <name evidence="1" type="primary">clpS</name>
    <name evidence="4" type="ordered locus">KKY_1619</name>
</gene>
<feature type="domain" description="Adaptor protein ClpS core" evidence="3">
    <location>
        <begin position="58"/>
        <end position="136"/>
    </location>
</feature>
<accession>G4RBY8</accession>
<dbReference type="KEGG" id="phl:KKY_1619"/>
<comment type="similarity">
    <text evidence="1">Belongs to the ClpS family.</text>
</comment>
<evidence type="ECO:0000259" key="3">
    <source>
        <dbReference type="Pfam" id="PF02617"/>
    </source>
</evidence>
<dbReference type="PATRIC" id="fig|1082931.4.peg.1593"/>
<dbReference type="PANTHER" id="PTHR33473">
    <property type="entry name" value="ATP-DEPENDENT CLP PROTEASE ADAPTER PROTEIN CLPS1, CHLOROPLASTIC"/>
    <property type="match status" value="1"/>
</dbReference>
<comment type="function">
    <text evidence="1">Involved in the modulation of the specificity of the ClpAP-mediated ATP-dependent protein degradation.</text>
</comment>
<comment type="subunit">
    <text evidence="1">Binds to the N-terminal domain of the chaperone ClpA.</text>
</comment>
<evidence type="ECO:0000256" key="1">
    <source>
        <dbReference type="HAMAP-Rule" id="MF_00302"/>
    </source>
</evidence>
<keyword evidence="4" id="KW-0378">Hydrolase</keyword>
<dbReference type="NCBIfam" id="NF000672">
    <property type="entry name" value="PRK00033.1-5"/>
    <property type="match status" value="1"/>
</dbReference>